<dbReference type="Gene3D" id="1.10.10.2480">
    <property type="match status" value="1"/>
</dbReference>
<reference evidence="3 4" key="1">
    <citation type="submission" date="2014-07" db="EMBL/GenBank/DDBJ databases">
        <title>Genome sequence of Lactococcus lactis subsp. lactis NCDO 2118, a GABA-producing strain.</title>
        <authorList>
            <person name="Oliveira L.C."/>
            <person name="Saraiva T.D.L."/>
            <person name="Soares S.C."/>
            <person name="Ramos R.T.J."/>
            <person name="Sa P.H.C.G."/>
            <person name="Carneiro A.R."/>
            <person name="Miranda F."/>
            <person name="Freire M."/>
            <person name="Renan W."/>
            <person name="Oliveira A.F.Jr."/>
            <person name="Santos A.R."/>
            <person name="Pinto A.C."/>
            <person name="Souza B.M."/>
            <person name="Castro C.P."/>
            <person name="Diniz C.A.A."/>
            <person name="Rocha C.S."/>
            <person name="Mariano D.C.B."/>
            <person name="Aguiar E.L."/>
            <person name="Folador E.L."/>
            <person name="Barbosa E.G.V."/>
            <person name="Aburjaile F.F."/>
            <person name="Goncalves L.A."/>
            <person name="Guimaraes L.C."/>
            <person name="Azevedo M.S.P."/>
            <person name="Agresti P.C.M."/>
            <person name="Faria R.F."/>
            <person name="Tiwari S."/>
            <person name="Almeida S.S."/>
            <person name="Hassan S.S."/>
            <person name="Pereira V.B."/>
            <person name="Abreu V.A.C."/>
            <person name="Pereira U.P."/>
            <person name="Dorella F.A."/>
            <person name="Carvalho A.F."/>
            <person name="Pereira F.L."/>
            <person name="Leal C.A.G."/>
            <person name="Figueiredo H.C.P."/>
            <person name="Silva A."/>
            <person name="Miyoshi A."/>
            <person name="Azevedo V."/>
        </authorList>
    </citation>
    <scope>NUCLEOTIDE SEQUENCE [LARGE SCALE GENOMIC DNA]</scope>
    <source>
        <strain evidence="3 4">NCDO 2118</strain>
    </source>
</reference>
<accession>A0ABC8A3P7</accession>
<keyword evidence="1" id="KW-0812">Transmembrane</keyword>
<keyword evidence="1" id="KW-0472">Membrane</keyword>
<feature type="domain" description="Translation initiation factor IF-2 N-terminal" evidence="2">
    <location>
        <begin position="14"/>
        <end position="56"/>
    </location>
</feature>
<dbReference type="EMBL" id="CP009054">
    <property type="protein sequence ID" value="AII11816.1"/>
    <property type="molecule type" value="Genomic_DNA"/>
</dbReference>
<dbReference type="KEGG" id="llx:NCDO2118_0317"/>
<evidence type="ECO:0000313" key="4">
    <source>
        <dbReference type="Proteomes" id="UP000028594"/>
    </source>
</evidence>
<dbReference type="AlphaFoldDB" id="A0ABC8A3P7"/>
<evidence type="ECO:0000313" key="3">
    <source>
        <dbReference type="EMBL" id="AII11816.1"/>
    </source>
</evidence>
<dbReference type="Proteomes" id="UP000028594">
    <property type="component" value="Chromosome"/>
</dbReference>
<proteinExistence type="predicted"/>
<keyword evidence="1" id="KW-1133">Transmembrane helix</keyword>
<protein>
    <recommendedName>
        <fullName evidence="2">Translation initiation factor IF-2 N-terminal domain-containing protein</fullName>
    </recommendedName>
</protein>
<dbReference type="InterPro" id="IPR024735">
    <property type="entry name" value="TcpC"/>
</dbReference>
<evidence type="ECO:0000259" key="2">
    <source>
        <dbReference type="Pfam" id="PF04760"/>
    </source>
</evidence>
<dbReference type="InterPro" id="IPR035628">
    <property type="entry name" value="TcpC_C"/>
</dbReference>
<organism evidence="3 4">
    <name type="scientific">Lactococcus lactis subsp. lactis NCDO 2118</name>
    <dbReference type="NCBI Taxonomy" id="1117941"/>
    <lineage>
        <taxon>Bacteria</taxon>
        <taxon>Bacillati</taxon>
        <taxon>Bacillota</taxon>
        <taxon>Bacilli</taxon>
        <taxon>Lactobacillales</taxon>
        <taxon>Streptococcaceae</taxon>
        <taxon>Lactococcus</taxon>
    </lineage>
</organism>
<dbReference type="CDD" id="cd16428">
    <property type="entry name" value="TcpC_C"/>
    <property type="match status" value="1"/>
</dbReference>
<name>A0ABC8A3P7_LACLL</name>
<dbReference type="Pfam" id="PF04760">
    <property type="entry name" value="IF2_N"/>
    <property type="match status" value="1"/>
</dbReference>
<gene>
    <name evidence="3" type="ORF">NCDO2118_0317</name>
</gene>
<dbReference type="InterPro" id="IPR006847">
    <property type="entry name" value="IF2_N"/>
</dbReference>
<feature type="transmembrane region" description="Helical" evidence="1">
    <location>
        <begin position="132"/>
        <end position="153"/>
    </location>
</feature>
<dbReference type="CDD" id="cd16386">
    <property type="entry name" value="TcpC_N"/>
    <property type="match status" value="1"/>
</dbReference>
<sequence>MYLLKLLKKKVRNMSKIKIYELADKLGVERKELLSKAQEFGISAKSTSKSLSDAEVLKLENFYKKSDTSEVIEKEEPVVETKVSKTTEIPEKKKSKFSILSAKPKKEKTEMLRMLPNEKPPKFKRMSAKQGGALVVGGVGFLILSNVVLFGLMTSGYKPTHKIIREEVSATQKASGNGLDLQAKNYLDGFVQTYFTFPEDEKEQETAVKDINAYFVQNLPVISQGIQRTPSKFEGAVMMSLTNNEATYKVTYSAGEVTTKEVKKGKDTTKQNVVKYHDETTLFTIPYQKVGSAYYISDEPYFSSVPDLQATENQVPTKTWSDSGKTSDSVKKDLDKFTKSLFTAYTTDGDTLKLISKGLSLNKGQEFKSLDQATYEAKGGDKYQAIVQVTMKNALGTHVENYQFTIEKQKQSYFATDFKHTLPEGKKE</sequence>
<dbReference type="Pfam" id="PF12642">
    <property type="entry name" value="TpcC"/>
    <property type="match status" value="1"/>
</dbReference>
<dbReference type="Gene3D" id="3.10.450.540">
    <property type="match status" value="1"/>
</dbReference>
<evidence type="ECO:0000256" key="1">
    <source>
        <dbReference type="SAM" id="Phobius"/>
    </source>
</evidence>